<dbReference type="InterPro" id="IPR017452">
    <property type="entry name" value="GPCR_Rhodpsn_7TM"/>
</dbReference>
<dbReference type="PANTHER" id="PTHR23360:SF5">
    <property type="entry name" value="G-PROTEIN COUPLED RECEPTORS FAMILY 1 PROFILE DOMAIN-CONTAINING PROTEIN"/>
    <property type="match status" value="1"/>
</dbReference>
<feature type="transmembrane region" description="Helical" evidence="5">
    <location>
        <begin position="214"/>
        <end position="235"/>
    </location>
</feature>
<feature type="transmembrane region" description="Helical" evidence="5">
    <location>
        <begin position="20"/>
        <end position="43"/>
    </location>
</feature>
<dbReference type="Pfam" id="PF10320">
    <property type="entry name" value="7TM_GPCR_Srsx"/>
    <property type="match status" value="1"/>
</dbReference>
<evidence type="ECO:0000256" key="2">
    <source>
        <dbReference type="ARBA" id="ARBA00022692"/>
    </source>
</evidence>
<feature type="transmembrane region" description="Helical" evidence="5">
    <location>
        <begin position="90"/>
        <end position="109"/>
    </location>
</feature>
<dbReference type="OrthoDB" id="5820127at2759"/>
<feature type="transmembrane region" description="Helical" evidence="5">
    <location>
        <begin position="129"/>
        <end position="151"/>
    </location>
</feature>
<keyword evidence="3 5" id="KW-1133">Transmembrane helix</keyword>
<accession>A0A4U5MRV4</accession>
<evidence type="ECO:0000259" key="6">
    <source>
        <dbReference type="PROSITE" id="PS50262"/>
    </source>
</evidence>
<feature type="transmembrane region" description="Helical" evidence="5">
    <location>
        <begin position="247"/>
        <end position="266"/>
    </location>
</feature>
<keyword evidence="2 5" id="KW-0812">Transmembrane</keyword>
<keyword evidence="4 5" id="KW-0472">Membrane</keyword>
<evidence type="ECO:0000256" key="4">
    <source>
        <dbReference type="ARBA" id="ARBA00023136"/>
    </source>
</evidence>
<comment type="subcellular location">
    <subcellularLocation>
        <location evidence="1">Membrane</location>
    </subcellularLocation>
</comment>
<keyword evidence="8" id="KW-1185">Reference proteome</keyword>
<dbReference type="SUPFAM" id="SSF81321">
    <property type="entry name" value="Family A G protein-coupled receptor-like"/>
    <property type="match status" value="1"/>
</dbReference>
<evidence type="ECO:0000313" key="7">
    <source>
        <dbReference type="EMBL" id="TKR72103.1"/>
    </source>
</evidence>
<protein>
    <recommendedName>
        <fullName evidence="6">G-protein coupled receptors family 1 profile domain-containing protein</fullName>
    </recommendedName>
</protein>
<reference evidence="7 8" key="1">
    <citation type="journal article" date="2015" name="Genome Biol.">
        <title>Comparative genomics of Steinernema reveals deeply conserved gene regulatory networks.</title>
        <authorList>
            <person name="Dillman A.R."/>
            <person name="Macchietto M."/>
            <person name="Porter C.F."/>
            <person name="Rogers A."/>
            <person name="Williams B."/>
            <person name="Antoshechkin I."/>
            <person name="Lee M.M."/>
            <person name="Goodwin Z."/>
            <person name="Lu X."/>
            <person name="Lewis E.E."/>
            <person name="Goodrich-Blair H."/>
            <person name="Stock S.P."/>
            <person name="Adams B.J."/>
            <person name="Sternberg P.W."/>
            <person name="Mortazavi A."/>
        </authorList>
    </citation>
    <scope>NUCLEOTIDE SEQUENCE [LARGE SCALE GENOMIC DNA]</scope>
    <source>
        <strain evidence="7 8">ALL</strain>
    </source>
</reference>
<feature type="transmembrane region" description="Helical" evidence="5">
    <location>
        <begin position="55"/>
        <end position="78"/>
    </location>
</feature>
<dbReference type="GO" id="GO:0004930">
    <property type="term" value="F:G protein-coupled receptor activity"/>
    <property type="evidence" value="ECO:0007669"/>
    <property type="project" value="InterPro"/>
</dbReference>
<dbReference type="SMART" id="SM01381">
    <property type="entry name" value="7TM_GPCR_Srsx"/>
    <property type="match status" value="1"/>
</dbReference>
<dbReference type="InterPro" id="IPR047130">
    <property type="entry name" value="7TM_GPCR_Srsx_nematod"/>
</dbReference>
<evidence type="ECO:0000313" key="8">
    <source>
        <dbReference type="Proteomes" id="UP000298663"/>
    </source>
</evidence>
<dbReference type="EMBL" id="AZBU02000006">
    <property type="protein sequence ID" value="TKR72103.1"/>
    <property type="molecule type" value="Genomic_DNA"/>
</dbReference>
<evidence type="ECO:0000256" key="5">
    <source>
        <dbReference type="SAM" id="Phobius"/>
    </source>
</evidence>
<dbReference type="GO" id="GO:0016020">
    <property type="term" value="C:membrane"/>
    <property type="evidence" value="ECO:0007669"/>
    <property type="project" value="UniProtKB-SubCell"/>
</dbReference>
<feature type="domain" description="G-protein coupled receptors family 1 profile" evidence="6">
    <location>
        <begin position="34"/>
        <end position="264"/>
    </location>
</feature>
<sequence>MPLFGGDISDYVFFTIHKTQSLLFLLITSVGWIGNGLIIYATIKRKNLHNPCNILIAIQACSDIIIQMSHPIYVYFAWNEIMVSFSTCYYINFIFISCCDFSTLIVLFISLDRLVAAKQPAFYNTLNPVYYVVGVVSLCLTYCGIFKYLLYTSLTEEKTMCLIAESMTGSMTFVWFAASAFINLTVIAIYSVIARSFKASGSEYQKINKSLKTMITVHIFGWFLTMTGCMFSLWAAPTHRVFTAMEAIGGTGANLNIAAPFFIYYFRSTLYGEAFRKIFKQMGFKVSSKMPPTTTQVTAMH</sequence>
<proteinExistence type="predicted"/>
<dbReference type="InterPro" id="IPR000276">
    <property type="entry name" value="GPCR_Rhodpsn"/>
</dbReference>
<feature type="transmembrane region" description="Helical" evidence="5">
    <location>
        <begin position="171"/>
        <end position="193"/>
    </location>
</feature>
<dbReference type="Proteomes" id="UP000298663">
    <property type="component" value="Unassembled WGS sequence"/>
</dbReference>
<dbReference type="AlphaFoldDB" id="A0A4U5MRV4"/>
<dbReference type="PANTHER" id="PTHR23360">
    <property type="entry name" value="G-PROTEIN COUPLED RECEPTORS FAMILY 1 PROFILE DOMAIN-CONTAINING PROTEIN-RELATED"/>
    <property type="match status" value="1"/>
</dbReference>
<evidence type="ECO:0000256" key="1">
    <source>
        <dbReference type="ARBA" id="ARBA00004370"/>
    </source>
</evidence>
<name>A0A4U5MRV4_STECR</name>
<dbReference type="InterPro" id="IPR019424">
    <property type="entry name" value="7TM_GPCR_Srsx"/>
</dbReference>
<organism evidence="7 8">
    <name type="scientific">Steinernema carpocapsae</name>
    <name type="common">Entomopathogenic nematode</name>
    <dbReference type="NCBI Taxonomy" id="34508"/>
    <lineage>
        <taxon>Eukaryota</taxon>
        <taxon>Metazoa</taxon>
        <taxon>Ecdysozoa</taxon>
        <taxon>Nematoda</taxon>
        <taxon>Chromadorea</taxon>
        <taxon>Rhabditida</taxon>
        <taxon>Tylenchina</taxon>
        <taxon>Panagrolaimomorpha</taxon>
        <taxon>Strongyloidoidea</taxon>
        <taxon>Steinernematidae</taxon>
        <taxon>Steinernema</taxon>
    </lineage>
</organism>
<reference evidence="7 8" key="2">
    <citation type="journal article" date="2019" name="G3 (Bethesda)">
        <title>Hybrid Assembly of the Genome of the Entomopathogenic Nematode Steinernema carpocapsae Identifies the X-Chromosome.</title>
        <authorList>
            <person name="Serra L."/>
            <person name="Macchietto M."/>
            <person name="Macias-Munoz A."/>
            <person name="McGill C.J."/>
            <person name="Rodriguez I.M."/>
            <person name="Rodriguez B."/>
            <person name="Murad R."/>
            <person name="Mortazavi A."/>
        </authorList>
    </citation>
    <scope>NUCLEOTIDE SEQUENCE [LARGE SCALE GENOMIC DNA]</scope>
    <source>
        <strain evidence="7 8">ALL</strain>
    </source>
</reference>
<evidence type="ECO:0000256" key="3">
    <source>
        <dbReference type="ARBA" id="ARBA00022989"/>
    </source>
</evidence>
<dbReference type="CDD" id="cd00637">
    <property type="entry name" value="7tm_classA_rhodopsin-like"/>
    <property type="match status" value="1"/>
</dbReference>
<dbReference type="PRINTS" id="PR00237">
    <property type="entry name" value="GPCRRHODOPSN"/>
</dbReference>
<comment type="caution">
    <text evidence="7">The sequence shown here is derived from an EMBL/GenBank/DDBJ whole genome shotgun (WGS) entry which is preliminary data.</text>
</comment>
<dbReference type="Gene3D" id="1.20.1070.10">
    <property type="entry name" value="Rhodopsin 7-helix transmembrane proteins"/>
    <property type="match status" value="1"/>
</dbReference>
<gene>
    <name evidence="7" type="ORF">L596_019613</name>
</gene>
<dbReference type="PROSITE" id="PS50262">
    <property type="entry name" value="G_PROTEIN_RECEP_F1_2"/>
    <property type="match status" value="1"/>
</dbReference>